<accession>A0ABQ1LV49</accession>
<protein>
    <submittedName>
        <fullName evidence="3">Tagatose 3-epimerase</fullName>
    </submittedName>
</protein>
<organism evidence="3 4">
    <name type="scientific">Parapedobacter defluvii</name>
    <dbReference type="NCBI Taxonomy" id="2045106"/>
    <lineage>
        <taxon>Bacteria</taxon>
        <taxon>Pseudomonadati</taxon>
        <taxon>Bacteroidota</taxon>
        <taxon>Sphingobacteriia</taxon>
        <taxon>Sphingobacteriales</taxon>
        <taxon>Sphingobacteriaceae</taxon>
        <taxon>Parapedobacter</taxon>
    </lineage>
</organism>
<evidence type="ECO:0000256" key="1">
    <source>
        <dbReference type="ARBA" id="ARBA00023235"/>
    </source>
</evidence>
<dbReference type="Proteomes" id="UP000597338">
    <property type="component" value="Unassembled WGS sequence"/>
</dbReference>
<dbReference type="Gene3D" id="3.20.20.150">
    <property type="entry name" value="Divalent-metal-dependent TIM barrel enzymes"/>
    <property type="match status" value="1"/>
</dbReference>
<dbReference type="RefSeq" id="WP_188749984.1">
    <property type="nucleotide sequence ID" value="NZ_BMIK01000005.1"/>
</dbReference>
<name>A0ABQ1LV49_9SPHI</name>
<dbReference type="SUPFAM" id="SSF51658">
    <property type="entry name" value="Xylose isomerase-like"/>
    <property type="match status" value="1"/>
</dbReference>
<evidence type="ECO:0000259" key="2">
    <source>
        <dbReference type="Pfam" id="PF01261"/>
    </source>
</evidence>
<feature type="domain" description="Xylose isomerase-like TIM barrel" evidence="2">
    <location>
        <begin position="22"/>
        <end position="258"/>
    </location>
</feature>
<comment type="caution">
    <text evidence="3">The sequence shown here is derived from an EMBL/GenBank/DDBJ whole genome shotgun (WGS) entry which is preliminary data.</text>
</comment>
<dbReference type="EMBL" id="BMIK01000005">
    <property type="protein sequence ID" value="GGC27231.1"/>
    <property type="molecule type" value="Genomic_DNA"/>
</dbReference>
<dbReference type="PANTHER" id="PTHR43489">
    <property type="entry name" value="ISOMERASE"/>
    <property type="match status" value="1"/>
</dbReference>
<dbReference type="PANTHER" id="PTHR43489:SF7">
    <property type="entry name" value="3-DEHYDRO-D-GULOSIDE 4-EPIMERASE-RELATED"/>
    <property type="match status" value="1"/>
</dbReference>
<dbReference type="Pfam" id="PF01261">
    <property type="entry name" value="AP_endonuc_2"/>
    <property type="match status" value="1"/>
</dbReference>
<dbReference type="InterPro" id="IPR013022">
    <property type="entry name" value="Xyl_isomerase-like_TIM-brl"/>
</dbReference>
<sequence length="292" mass="31957">MDIGISTFVWVSPFSTASFDVLRKAKDIGYDVIEIAVEDRELIDWVALKKACHSLGLKVTVSGAFGMDRDISSDQARVRANGLSYIIDCLEIANELESPIFGGPLYSAVGKTRLVPEAQKQQERQWCLENLHLAARRAEALGVTLALEPLNRFETDMINTVDQAIALVDEVASDRLKILLDTFHNNIEEKNIPASILKLGDRLVHVQANENDRGTPGTGHLDWLGIRDALQTIGYGGSLVIETFGAPSKELARAASIWRPLAASADELAAEGFGFLKKTFCGGEGRYSNQID</sequence>
<evidence type="ECO:0000313" key="4">
    <source>
        <dbReference type="Proteomes" id="UP000597338"/>
    </source>
</evidence>
<reference evidence="4" key="1">
    <citation type="journal article" date="2019" name="Int. J. Syst. Evol. Microbiol.">
        <title>The Global Catalogue of Microorganisms (GCM) 10K type strain sequencing project: providing services to taxonomists for standard genome sequencing and annotation.</title>
        <authorList>
            <consortium name="The Broad Institute Genomics Platform"/>
            <consortium name="The Broad Institute Genome Sequencing Center for Infectious Disease"/>
            <person name="Wu L."/>
            <person name="Ma J."/>
        </authorList>
    </citation>
    <scope>NUCLEOTIDE SEQUENCE [LARGE SCALE GENOMIC DNA]</scope>
    <source>
        <strain evidence="4">CGMCC 1.15342</strain>
    </source>
</reference>
<evidence type="ECO:0000313" key="3">
    <source>
        <dbReference type="EMBL" id="GGC27231.1"/>
    </source>
</evidence>
<dbReference type="InterPro" id="IPR036237">
    <property type="entry name" value="Xyl_isomerase-like_sf"/>
</dbReference>
<dbReference type="InterPro" id="IPR050417">
    <property type="entry name" value="Sugar_Epim/Isomerase"/>
</dbReference>
<keyword evidence="4" id="KW-1185">Reference proteome</keyword>
<keyword evidence="1" id="KW-0413">Isomerase</keyword>
<proteinExistence type="predicted"/>
<gene>
    <name evidence="3" type="ORF">GCM10011386_19090</name>
</gene>